<dbReference type="SUPFAM" id="SSF51658">
    <property type="entry name" value="Xylose isomerase-like"/>
    <property type="match status" value="1"/>
</dbReference>
<dbReference type="Proteomes" id="UP001620514">
    <property type="component" value="Unassembled WGS sequence"/>
</dbReference>
<reference evidence="1 2" key="2">
    <citation type="submission" date="2024-11" db="EMBL/GenBank/DDBJ databases">
        <title>Using genomics to understand microbial adaptation to soil warming.</title>
        <authorList>
            <person name="Deangelis K.M. PhD."/>
        </authorList>
    </citation>
    <scope>NUCLEOTIDE SEQUENCE [LARGE SCALE GENOMIC DNA]</scope>
    <source>
        <strain evidence="1 2">GAS97</strain>
    </source>
</reference>
<protein>
    <submittedName>
        <fullName evidence="1">Uncharacterized protein</fullName>
    </submittedName>
</protein>
<evidence type="ECO:0000313" key="1">
    <source>
        <dbReference type="EMBL" id="MFK4443746.1"/>
    </source>
</evidence>
<evidence type="ECO:0000313" key="2">
    <source>
        <dbReference type="Proteomes" id="UP001620514"/>
    </source>
</evidence>
<dbReference type="RefSeq" id="WP_404608559.1">
    <property type="nucleotide sequence ID" value="NZ_JBIYDN010000011.1"/>
</dbReference>
<name>A0ABW8MLV4_9BURK</name>
<gene>
    <name evidence="1" type="ORF">ABH943_003768</name>
</gene>
<comment type="caution">
    <text evidence="1">The sequence shown here is derived from an EMBL/GenBank/DDBJ whole genome shotgun (WGS) entry which is preliminary data.</text>
</comment>
<dbReference type="EMBL" id="JBIYDN010000011">
    <property type="protein sequence ID" value="MFK4443746.1"/>
    <property type="molecule type" value="Genomic_DNA"/>
</dbReference>
<accession>A0ABW8MLV4</accession>
<keyword evidence="2" id="KW-1185">Reference proteome</keyword>
<dbReference type="InterPro" id="IPR036237">
    <property type="entry name" value="Xyl_isomerase-like_sf"/>
</dbReference>
<reference evidence="1 2" key="1">
    <citation type="submission" date="2024-10" db="EMBL/GenBank/DDBJ databases">
        <authorList>
            <person name="Deangelis K."/>
            <person name="Huntemann M."/>
            <person name="Clum A."/>
            <person name="Wang J."/>
            <person name="Palaniappan K."/>
            <person name="Ritter S."/>
            <person name="Chen I.-M."/>
            <person name="Stamatis D."/>
            <person name="Reddy T."/>
            <person name="O'Malley R."/>
            <person name="Daum C."/>
            <person name="Ng V."/>
            <person name="Ivanova N."/>
            <person name="Kyrpides N."/>
            <person name="Woyke T."/>
        </authorList>
    </citation>
    <scope>NUCLEOTIDE SEQUENCE [LARGE SCALE GENOMIC DNA]</scope>
    <source>
        <strain evidence="1 2">GAS97</strain>
    </source>
</reference>
<proteinExistence type="predicted"/>
<organism evidence="1 2">
    <name type="scientific">Caballeronia udeis</name>
    <dbReference type="NCBI Taxonomy" id="1232866"/>
    <lineage>
        <taxon>Bacteria</taxon>
        <taxon>Pseudomonadati</taxon>
        <taxon>Pseudomonadota</taxon>
        <taxon>Betaproteobacteria</taxon>
        <taxon>Burkholderiales</taxon>
        <taxon>Burkholderiaceae</taxon>
        <taxon>Caballeronia</taxon>
    </lineage>
</organism>
<sequence>MNEPGAGVAHSVLRVASAIRARHPYLFDLIDSVGYGGWIGCEYPPRADTSNGPGWLMPKRHAGRAS</sequence>